<dbReference type="InterPro" id="IPR036513">
    <property type="entry name" value="STAS_dom_sf"/>
</dbReference>
<dbReference type="RefSeq" id="WP_165095755.1">
    <property type="nucleotide sequence ID" value="NZ_CP049056.1"/>
</dbReference>
<evidence type="ECO:0000313" key="2">
    <source>
        <dbReference type="EMBL" id="QIE54834.1"/>
    </source>
</evidence>
<dbReference type="InterPro" id="IPR002645">
    <property type="entry name" value="STAS_dom"/>
</dbReference>
<dbReference type="PROSITE" id="PS50801">
    <property type="entry name" value="STAS"/>
    <property type="match status" value="1"/>
</dbReference>
<keyword evidence="3" id="KW-1185">Reference proteome</keyword>
<dbReference type="SUPFAM" id="SSF52091">
    <property type="entry name" value="SpoIIaa-like"/>
    <property type="match status" value="1"/>
</dbReference>
<dbReference type="EMBL" id="CP049056">
    <property type="protein sequence ID" value="QIE54834.1"/>
    <property type="molecule type" value="Genomic_DNA"/>
</dbReference>
<dbReference type="AlphaFoldDB" id="A0A7L5BY62"/>
<evidence type="ECO:0000313" key="3">
    <source>
        <dbReference type="Proteomes" id="UP000503336"/>
    </source>
</evidence>
<organism evidence="2 3">
    <name type="scientific">Pikeienuella piscinae</name>
    <dbReference type="NCBI Taxonomy" id="2748098"/>
    <lineage>
        <taxon>Bacteria</taxon>
        <taxon>Pseudomonadati</taxon>
        <taxon>Pseudomonadota</taxon>
        <taxon>Alphaproteobacteria</taxon>
        <taxon>Rhodobacterales</taxon>
        <taxon>Paracoccaceae</taxon>
        <taxon>Pikeienuella</taxon>
    </lineage>
</organism>
<dbReference type="KEGG" id="hdh:G5B40_04865"/>
<gene>
    <name evidence="2" type="ORF">G5B40_04865</name>
</gene>
<dbReference type="Gene3D" id="3.30.750.24">
    <property type="entry name" value="STAS domain"/>
    <property type="match status" value="1"/>
</dbReference>
<proteinExistence type="predicted"/>
<evidence type="ECO:0000259" key="1">
    <source>
        <dbReference type="PROSITE" id="PS50801"/>
    </source>
</evidence>
<feature type="domain" description="STAS" evidence="1">
    <location>
        <begin position="39"/>
        <end position="91"/>
    </location>
</feature>
<accession>A0A7L5BY62</accession>
<protein>
    <submittedName>
        <fullName evidence="2">STAS domain-containing protein</fullName>
    </submittedName>
</protein>
<dbReference type="Proteomes" id="UP000503336">
    <property type="component" value="Chromosome"/>
</dbReference>
<sequence>MTAGGSFPFTLRREEGAVVVLFGASHYHADSLTALSAALRRAVEMAMEEGGATDVVVDLSGVVLFSSTALRTLRTAHMELETHGARIVAAGGGELVGGVLKFAPFVRHYPDIDQALAALKAERDAGRRGKT</sequence>
<name>A0A7L5BY62_9RHOB</name>
<dbReference type="Pfam" id="PF01740">
    <property type="entry name" value="STAS"/>
    <property type="match status" value="1"/>
</dbReference>
<reference evidence="2 3" key="1">
    <citation type="submission" date="2020-02" db="EMBL/GenBank/DDBJ databases">
        <title>complete genome sequence of Rhodobacteraceae bacterium.</title>
        <authorList>
            <person name="Park J."/>
            <person name="Kim Y.-S."/>
            <person name="Kim K.-H."/>
        </authorList>
    </citation>
    <scope>NUCLEOTIDE SEQUENCE [LARGE SCALE GENOMIC DNA]</scope>
    <source>
        <strain evidence="2 3">RR4-56</strain>
    </source>
</reference>